<keyword evidence="2" id="KW-1003">Cell membrane</keyword>
<reference evidence="7" key="1">
    <citation type="submission" date="2024-04" db="EMBL/GenBank/DDBJ databases">
        <authorList>
            <consortium name="Molecular Ecology Group"/>
        </authorList>
    </citation>
    <scope>NUCLEOTIDE SEQUENCE</scope>
</reference>
<keyword evidence="8" id="KW-1185">Reference proteome</keyword>
<evidence type="ECO:0000256" key="6">
    <source>
        <dbReference type="SAM" id="Phobius"/>
    </source>
</evidence>
<keyword evidence="4 6" id="KW-1133">Transmembrane helix</keyword>
<protein>
    <recommendedName>
        <fullName evidence="9">Gustatory receptor</fullName>
    </recommendedName>
</protein>
<keyword evidence="5 6" id="KW-0472">Membrane</keyword>
<keyword evidence="3 6" id="KW-0812">Transmembrane</keyword>
<dbReference type="Proteomes" id="UP001497644">
    <property type="component" value="Unassembled WGS sequence"/>
</dbReference>
<dbReference type="Pfam" id="PF08395">
    <property type="entry name" value="7tm_7"/>
    <property type="match status" value="1"/>
</dbReference>
<evidence type="ECO:0000256" key="2">
    <source>
        <dbReference type="ARBA" id="ARBA00022475"/>
    </source>
</evidence>
<evidence type="ECO:0000313" key="8">
    <source>
        <dbReference type="Proteomes" id="UP001497644"/>
    </source>
</evidence>
<sequence>MQYLLVKEKCGFKCTWTKSVTGLHRERYTLYTHNYKSTLWTLMHLHLELCRIARELNSMFGMQITFEMVSYFTSISTICYGLFVMLTQEHREEISVYTWINISCWTSILVVRLHIINHICESVRVKAKEIDNIIHQLTSILRYTNIFKEFIDLSIHIASNVSSVEVYCNGSFLFWQ</sequence>
<evidence type="ECO:0000313" key="7">
    <source>
        <dbReference type="EMBL" id="CAL1672159.1"/>
    </source>
</evidence>
<evidence type="ECO:0000256" key="1">
    <source>
        <dbReference type="ARBA" id="ARBA00004651"/>
    </source>
</evidence>
<proteinExistence type="predicted"/>
<comment type="caution">
    <text evidence="7">The sequence shown here is derived from an EMBL/GenBank/DDBJ whole genome shotgun (WGS) entry which is preliminary data.</text>
</comment>
<evidence type="ECO:0000256" key="3">
    <source>
        <dbReference type="ARBA" id="ARBA00022692"/>
    </source>
</evidence>
<dbReference type="AlphaFoldDB" id="A0AAV2MYK7"/>
<dbReference type="InterPro" id="IPR013604">
    <property type="entry name" value="7TM_chemorcpt"/>
</dbReference>
<comment type="subcellular location">
    <subcellularLocation>
        <location evidence="1">Cell membrane</location>
        <topology evidence="1">Multi-pass membrane protein</topology>
    </subcellularLocation>
</comment>
<evidence type="ECO:0008006" key="9">
    <source>
        <dbReference type="Google" id="ProtNLM"/>
    </source>
</evidence>
<accession>A0AAV2MYK7</accession>
<feature type="transmembrane region" description="Helical" evidence="6">
    <location>
        <begin position="68"/>
        <end position="88"/>
    </location>
</feature>
<feature type="transmembrane region" description="Helical" evidence="6">
    <location>
        <begin position="94"/>
        <end position="115"/>
    </location>
</feature>
<dbReference type="GO" id="GO:0050909">
    <property type="term" value="P:sensory perception of taste"/>
    <property type="evidence" value="ECO:0007669"/>
    <property type="project" value="InterPro"/>
</dbReference>
<name>A0AAV2MYK7_9HYME</name>
<dbReference type="EMBL" id="CAXIPU020000446">
    <property type="protein sequence ID" value="CAL1672159.1"/>
    <property type="molecule type" value="Genomic_DNA"/>
</dbReference>
<evidence type="ECO:0000256" key="5">
    <source>
        <dbReference type="ARBA" id="ARBA00023136"/>
    </source>
</evidence>
<dbReference type="GO" id="GO:0005886">
    <property type="term" value="C:plasma membrane"/>
    <property type="evidence" value="ECO:0007669"/>
    <property type="project" value="UniProtKB-SubCell"/>
</dbReference>
<evidence type="ECO:0000256" key="4">
    <source>
        <dbReference type="ARBA" id="ARBA00022989"/>
    </source>
</evidence>
<organism evidence="7 8">
    <name type="scientific">Lasius platythorax</name>
    <dbReference type="NCBI Taxonomy" id="488582"/>
    <lineage>
        <taxon>Eukaryota</taxon>
        <taxon>Metazoa</taxon>
        <taxon>Ecdysozoa</taxon>
        <taxon>Arthropoda</taxon>
        <taxon>Hexapoda</taxon>
        <taxon>Insecta</taxon>
        <taxon>Pterygota</taxon>
        <taxon>Neoptera</taxon>
        <taxon>Endopterygota</taxon>
        <taxon>Hymenoptera</taxon>
        <taxon>Apocrita</taxon>
        <taxon>Aculeata</taxon>
        <taxon>Formicoidea</taxon>
        <taxon>Formicidae</taxon>
        <taxon>Formicinae</taxon>
        <taxon>Lasius</taxon>
        <taxon>Lasius</taxon>
    </lineage>
</organism>
<gene>
    <name evidence="7" type="ORF">LPLAT_LOCUS5563</name>
</gene>